<dbReference type="KEGG" id="kfa:Q73A0000_08780"/>
<dbReference type="InterPro" id="IPR050789">
    <property type="entry name" value="Diverse_Enzym_Activities"/>
</dbReference>
<dbReference type="PANTHER" id="PTHR43283:SF7">
    <property type="entry name" value="BETA-LACTAMASE-RELATED DOMAIN-CONTAINING PROTEIN"/>
    <property type="match status" value="1"/>
</dbReference>
<dbReference type="Proteomes" id="UP000594195">
    <property type="component" value="Chromosome"/>
</dbReference>
<gene>
    <name evidence="2" type="ORF">Q73A0000_08780</name>
</gene>
<dbReference type="EMBL" id="CP040442">
    <property type="protein sequence ID" value="QOW11961.1"/>
    <property type="molecule type" value="Genomic_DNA"/>
</dbReference>
<protein>
    <submittedName>
        <fullName evidence="2">Serine hydrolase</fullName>
    </submittedName>
</protein>
<accession>A0A7M2YCW2</accession>
<dbReference type="Pfam" id="PF00144">
    <property type="entry name" value="Beta-lactamase"/>
    <property type="match status" value="1"/>
</dbReference>
<dbReference type="AlphaFoldDB" id="A0A7M2YCW2"/>
<evidence type="ECO:0000313" key="2">
    <source>
        <dbReference type="EMBL" id="QOW11961.1"/>
    </source>
</evidence>
<evidence type="ECO:0000259" key="1">
    <source>
        <dbReference type="Pfam" id="PF00144"/>
    </source>
</evidence>
<dbReference type="SUPFAM" id="SSF56601">
    <property type="entry name" value="beta-lactamase/transpeptidase-like"/>
    <property type="match status" value="1"/>
</dbReference>
<keyword evidence="3" id="KW-1185">Reference proteome</keyword>
<dbReference type="PANTHER" id="PTHR43283">
    <property type="entry name" value="BETA-LACTAMASE-RELATED"/>
    <property type="match status" value="1"/>
</dbReference>
<reference evidence="2 3" key="1">
    <citation type="submission" date="2019-05" db="EMBL/GenBank/DDBJ databases">
        <title>Chryseobacterium sp. isolated from King George Island, maritime Antarctica.</title>
        <authorList>
            <person name="Peng X."/>
        </authorList>
    </citation>
    <scope>NUCLEOTIDE SEQUENCE [LARGE SCALE GENOMIC DNA]</scope>
    <source>
        <strain evidence="2 3">7-3A</strain>
    </source>
</reference>
<dbReference type="InterPro" id="IPR001466">
    <property type="entry name" value="Beta-lactam-related"/>
</dbReference>
<feature type="domain" description="Beta-lactamase-related" evidence="1">
    <location>
        <begin position="108"/>
        <end position="393"/>
    </location>
</feature>
<name>A0A7M2YCW2_9FLAO</name>
<dbReference type="GO" id="GO:0016787">
    <property type="term" value="F:hydrolase activity"/>
    <property type="evidence" value="ECO:0007669"/>
    <property type="project" value="UniProtKB-KW"/>
</dbReference>
<dbReference type="Gene3D" id="3.40.710.10">
    <property type="entry name" value="DD-peptidase/beta-lactamase superfamily"/>
    <property type="match status" value="1"/>
</dbReference>
<evidence type="ECO:0000313" key="3">
    <source>
        <dbReference type="Proteomes" id="UP000594195"/>
    </source>
</evidence>
<dbReference type="InterPro" id="IPR012338">
    <property type="entry name" value="Beta-lactam/transpept-like"/>
</dbReference>
<organism evidence="2 3">
    <name type="scientific">Kaistella flava</name>
    <name type="common">ex Peng et al. 2021</name>
    <dbReference type="NCBI Taxonomy" id="2038776"/>
    <lineage>
        <taxon>Bacteria</taxon>
        <taxon>Pseudomonadati</taxon>
        <taxon>Bacteroidota</taxon>
        <taxon>Flavobacteriia</taxon>
        <taxon>Flavobacteriales</taxon>
        <taxon>Weeksellaceae</taxon>
        <taxon>Chryseobacterium group</taxon>
        <taxon>Kaistella</taxon>
    </lineage>
</organism>
<sequence>MAQNKIEFLSAKDSEPSNFGWMKGFPPPADKTLSAADGSFFNFPAIRWSVVHMREMLPTQNVSRGLEAPSKLSYDLDKNIDGITFMPWNSKNKMTWEQSLWANYTDGMIIMHKGKVAYERYFSELTEHDVHAVMSLTKSFTGTLASILVAEGTLDENKLVPFYVPELKNSAYGDATVRQVMDMTTALKYSEDYANPKADIWDFSAAGNPLPKPADYKGPNGYYEYLETVKKEGKHGEVFGYKTVNADALGWIISRATNKSVTQLLSEKIWSKIGMEEDAYYQVDGKGIAFAGGGFNAGLRDLARFGELIRNKGMYNGNQIIPAQAVKDIEKGGDKTAFAKSDHPDLKGWSYRNMWWMTENKDGAYAARGVHGQTIYIDPVAEMVIVRMASHPIAANAANDATSLPAYEAVADYLKKKK</sequence>
<proteinExistence type="predicted"/>
<keyword evidence="2" id="KW-0378">Hydrolase</keyword>